<gene>
    <name evidence="1" type="ORF">EAS64_37160</name>
</gene>
<organism evidence="1 2">
    <name type="scientific">Trebonia kvetii</name>
    <dbReference type="NCBI Taxonomy" id="2480626"/>
    <lineage>
        <taxon>Bacteria</taxon>
        <taxon>Bacillati</taxon>
        <taxon>Actinomycetota</taxon>
        <taxon>Actinomycetes</taxon>
        <taxon>Streptosporangiales</taxon>
        <taxon>Treboniaceae</taxon>
        <taxon>Trebonia</taxon>
    </lineage>
</organism>
<keyword evidence="2" id="KW-1185">Reference proteome</keyword>
<evidence type="ECO:0000313" key="1">
    <source>
        <dbReference type="EMBL" id="TVZ00278.1"/>
    </source>
</evidence>
<dbReference type="RefSeq" id="WP_145860955.1">
    <property type="nucleotide sequence ID" value="NZ_RPFW01000009.1"/>
</dbReference>
<dbReference type="EMBL" id="RPFW01000009">
    <property type="protein sequence ID" value="TVZ00278.1"/>
    <property type="molecule type" value="Genomic_DNA"/>
</dbReference>
<accession>A0A6P2BMZ0</accession>
<dbReference type="AlphaFoldDB" id="A0A6P2BMZ0"/>
<protein>
    <submittedName>
        <fullName evidence="1">Uncharacterized protein</fullName>
    </submittedName>
</protein>
<evidence type="ECO:0000313" key="2">
    <source>
        <dbReference type="Proteomes" id="UP000460272"/>
    </source>
</evidence>
<comment type="caution">
    <text evidence="1">The sequence shown here is derived from an EMBL/GenBank/DDBJ whole genome shotgun (WGS) entry which is preliminary data.</text>
</comment>
<name>A0A6P2BMZ0_9ACTN</name>
<reference evidence="1 2" key="1">
    <citation type="submission" date="2018-11" db="EMBL/GenBank/DDBJ databases">
        <title>Trebonia kvetii gen.nov., sp.nov., a novel acidophilic actinobacterium, and proposal of the new actinobacterial family Treboniaceae fam. nov.</title>
        <authorList>
            <person name="Rapoport D."/>
            <person name="Sagova-Mareckova M."/>
            <person name="Sedlacek I."/>
            <person name="Provaznik J."/>
            <person name="Kralova S."/>
            <person name="Pavlinic D."/>
            <person name="Benes V."/>
            <person name="Kopecky J."/>
        </authorList>
    </citation>
    <scope>NUCLEOTIDE SEQUENCE [LARGE SCALE GENOMIC DNA]</scope>
    <source>
        <strain evidence="1 2">15Tr583</strain>
    </source>
</reference>
<dbReference type="Proteomes" id="UP000460272">
    <property type="component" value="Unassembled WGS sequence"/>
</dbReference>
<proteinExistence type="predicted"/>
<sequence>MTKEVRAVRDIMRLVFGREEGILSELFGGDDADGFGMADRARRAGEWCGTTPGSDAGRAGASRHVPRVIDEEFRIF</sequence>